<feature type="transmembrane region" description="Helical" evidence="8">
    <location>
        <begin position="135"/>
        <end position="152"/>
    </location>
</feature>
<feature type="transmembrane region" description="Helical" evidence="8">
    <location>
        <begin position="110"/>
        <end position="128"/>
    </location>
</feature>
<keyword evidence="3 8" id="KW-0812">Transmembrane</keyword>
<keyword evidence="5" id="KW-0406">Ion transport</keyword>
<proteinExistence type="predicted"/>
<comment type="subcellular location">
    <subcellularLocation>
        <location evidence="1">Membrane</location>
        <topology evidence="1">Multi-pass membrane protein</topology>
    </subcellularLocation>
</comment>
<comment type="caution">
    <text evidence="10">The sequence shown here is derived from an EMBL/GenBank/DDBJ whole genome shotgun (WGS) entry which is preliminary data.</text>
</comment>
<dbReference type="SUPFAM" id="SSF81324">
    <property type="entry name" value="Voltage-gated potassium channels"/>
    <property type="match status" value="1"/>
</dbReference>
<name>A0A4Z0GLN5_9BACL</name>
<evidence type="ECO:0000256" key="3">
    <source>
        <dbReference type="ARBA" id="ARBA00022692"/>
    </source>
</evidence>
<dbReference type="PANTHER" id="PTHR11537">
    <property type="entry name" value="VOLTAGE-GATED POTASSIUM CHANNEL"/>
    <property type="match status" value="1"/>
</dbReference>
<dbReference type="OrthoDB" id="9785285at2"/>
<sequence length="223" mass="25701">MKKYYELFMFSLVLISLVTISFENPFVNLLDWIIWGIFVIDYFYFFIRAESKWGYFKTHLIELIAIVPFGSGFRLARGLRLVRLLRFTAIGHRYIGPVYNFLRERGLHKVFVSLLVVILVTPIPISLIEPHMHDYFDALWWVIVTATTVGYGDISPVTPIGRVIAVVLMIFGIGLIGIVTSSITSILIGEDNKKDQLARIINEINDLSDQDKEILKQYVNRNK</sequence>
<gene>
    <name evidence="10" type="ORF">E4665_13860</name>
</gene>
<dbReference type="PANTHER" id="PTHR11537:SF254">
    <property type="entry name" value="POTASSIUM VOLTAGE-GATED CHANNEL PROTEIN SHAB"/>
    <property type="match status" value="1"/>
</dbReference>
<dbReference type="InterPro" id="IPR027359">
    <property type="entry name" value="Volt_channel_dom_sf"/>
</dbReference>
<dbReference type="GO" id="GO:0005249">
    <property type="term" value="F:voltage-gated potassium channel activity"/>
    <property type="evidence" value="ECO:0007669"/>
    <property type="project" value="InterPro"/>
</dbReference>
<keyword evidence="4 8" id="KW-1133">Transmembrane helix</keyword>
<dbReference type="Pfam" id="PF07885">
    <property type="entry name" value="Ion_trans_2"/>
    <property type="match status" value="1"/>
</dbReference>
<evidence type="ECO:0000256" key="2">
    <source>
        <dbReference type="ARBA" id="ARBA00022448"/>
    </source>
</evidence>
<feature type="transmembrane region" description="Helical" evidence="8">
    <location>
        <begin position="29"/>
        <end position="47"/>
    </location>
</feature>
<keyword evidence="6 8" id="KW-0472">Membrane</keyword>
<keyword evidence="2" id="KW-0813">Transport</keyword>
<evidence type="ECO:0000313" key="11">
    <source>
        <dbReference type="Proteomes" id="UP000298347"/>
    </source>
</evidence>
<dbReference type="InterPro" id="IPR028325">
    <property type="entry name" value="VG_K_chnl"/>
</dbReference>
<dbReference type="EMBL" id="SRJD01000018">
    <property type="protein sequence ID" value="TGA96939.1"/>
    <property type="molecule type" value="Genomic_DNA"/>
</dbReference>
<evidence type="ECO:0000256" key="1">
    <source>
        <dbReference type="ARBA" id="ARBA00004141"/>
    </source>
</evidence>
<feature type="domain" description="Potassium channel" evidence="9">
    <location>
        <begin position="128"/>
        <end position="187"/>
    </location>
</feature>
<keyword evidence="11" id="KW-1185">Reference proteome</keyword>
<evidence type="ECO:0000256" key="8">
    <source>
        <dbReference type="SAM" id="Phobius"/>
    </source>
</evidence>
<evidence type="ECO:0000259" key="9">
    <source>
        <dbReference type="Pfam" id="PF07885"/>
    </source>
</evidence>
<keyword evidence="7 10" id="KW-0407">Ion channel</keyword>
<reference evidence="10 11" key="1">
    <citation type="journal article" date="2015" name="Int. J. Syst. Evol. Microbiol.">
        <title>Sporolactobacillus shoreae sp. nov. and Sporolactobacillus spathodeae sp. nov., two spore-forming lactic acid bacteria isolated from tree barks in Thailand.</title>
        <authorList>
            <person name="Thamacharoensuk T."/>
            <person name="Kitahara M."/>
            <person name="Ohkuma M."/>
            <person name="Thongchul N."/>
            <person name="Tanasupawat S."/>
        </authorList>
    </citation>
    <scope>NUCLEOTIDE SEQUENCE [LARGE SCALE GENOMIC DNA]</scope>
    <source>
        <strain evidence="10 11">BK92</strain>
    </source>
</reference>
<dbReference type="GO" id="GO:0008076">
    <property type="term" value="C:voltage-gated potassium channel complex"/>
    <property type="evidence" value="ECO:0007669"/>
    <property type="project" value="InterPro"/>
</dbReference>
<evidence type="ECO:0000313" key="10">
    <source>
        <dbReference type="EMBL" id="TGA96939.1"/>
    </source>
</evidence>
<dbReference type="Proteomes" id="UP000298347">
    <property type="component" value="Unassembled WGS sequence"/>
</dbReference>
<accession>A0A4Z0GLN5</accession>
<feature type="transmembrane region" description="Helical" evidence="8">
    <location>
        <begin position="164"/>
        <end position="189"/>
    </location>
</feature>
<evidence type="ECO:0000256" key="4">
    <source>
        <dbReference type="ARBA" id="ARBA00022989"/>
    </source>
</evidence>
<dbReference type="Gene3D" id="1.20.120.350">
    <property type="entry name" value="Voltage-gated potassium channels. Chain C"/>
    <property type="match status" value="1"/>
</dbReference>
<evidence type="ECO:0000256" key="5">
    <source>
        <dbReference type="ARBA" id="ARBA00023065"/>
    </source>
</evidence>
<dbReference type="RefSeq" id="WP_135349393.1">
    <property type="nucleotide sequence ID" value="NZ_SRJD01000018.1"/>
</dbReference>
<dbReference type="InterPro" id="IPR013099">
    <property type="entry name" value="K_chnl_dom"/>
</dbReference>
<evidence type="ECO:0000256" key="6">
    <source>
        <dbReference type="ARBA" id="ARBA00023136"/>
    </source>
</evidence>
<feature type="transmembrane region" description="Helical" evidence="8">
    <location>
        <begin position="7"/>
        <end position="23"/>
    </location>
</feature>
<dbReference type="AlphaFoldDB" id="A0A4Z0GLN5"/>
<dbReference type="GO" id="GO:0001508">
    <property type="term" value="P:action potential"/>
    <property type="evidence" value="ECO:0007669"/>
    <property type="project" value="TreeGrafter"/>
</dbReference>
<organism evidence="10 11">
    <name type="scientific">Sporolactobacillus shoreae</name>
    <dbReference type="NCBI Taxonomy" id="1465501"/>
    <lineage>
        <taxon>Bacteria</taxon>
        <taxon>Bacillati</taxon>
        <taxon>Bacillota</taxon>
        <taxon>Bacilli</taxon>
        <taxon>Bacillales</taxon>
        <taxon>Sporolactobacillaceae</taxon>
        <taxon>Sporolactobacillus</taxon>
    </lineage>
</organism>
<dbReference type="Gene3D" id="1.20.5.110">
    <property type="match status" value="1"/>
</dbReference>
<evidence type="ECO:0000256" key="7">
    <source>
        <dbReference type="ARBA" id="ARBA00023303"/>
    </source>
</evidence>
<protein>
    <submittedName>
        <fullName evidence="10">Two pore domain potassium channel family protein</fullName>
    </submittedName>
</protein>
<dbReference type="Gene3D" id="1.10.287.70">
    <property type="match status" value="1"/>
</dbReference>